<evidence type="ECO:0000313" key="4">
    <source>
        <dbReference type="Proteomes" id="UP000772434"/>
    </source>
</evidence>
<feature type="transmembrane region" description="Helical" evidence="1">
    <location>
        <begin position="117"/>
        <end position="139"/>
    </location>
</feature>
<feature type="non-terminal residue" evidence="3">
    <location>
        <position position="1"/>
    </location>
</feature>
<gene>
    <name evidence="3" type="ORF">BDP27DRAFT_1220669</name>
</gene>
<accession>A0A9P5PV03</accession>
<dbReference type="Pfam" id="PF20151">
    <property type="entry name" value="DUF6533"/>
    <property type="match status" value="1"/>
</dbReference>
<comment type="caution">
    <text evidence="3">The sequence shown here is derived from an EMBL/GenBank/DDBJ whole genome shotgun (WGS) entry which is preliminary data.</text>
</comment>
<organism evidence="3 4">
    <name type="scientific">Rhodocollybia butyracea</name>
    <dbReference type="NCBI Taxonomy" id="206335"/>
    <lineage>
        <taxon>Eukaryota</taxon>
        <taxon>Fungi</taxon>
        <taxon>Dikarya</taxon>
        <taxon>Basidiomycota</taxon>
        <taxon>Agaricomycotina</taxon>
        <taxon>Agaricomycetes</taxon>
        <taxon>Agaricomycetidae</taxon>
        <taxon>Agaricales</taxon>
        <taxon>Marasmiineae</taxon>
        <taxon>Omphalotaceae</taxon>
        <taxon>Rhodocollybia</taxon>
    </lineage>
</organism>
<evidence type="ECO:0000259" key="2">
    <source>
        <dbReference type="Pfam" id="PF20151"/>
    </source>
</evidence>
<feature type="transmembrane region" description="Helical" evidence="1">
    <location>
        <begin position="82"/>
        <end position="105"/>
    </location>
</feature>
<feature type="domain" description="DUF6533" evidence="2">
    <location>
        <begin position="10"/>
        <end position="53"/>
    </location>
</feature>
<evidence type="ECO:0000313" key="3">
    <source>
        <dbReference type="EMBL" id="KAF9070463.1"/>
    </source>
</evidence>
<keyword evidence="1" id="KW-1133">Transmembrane helix</keyword>
<evidence type="ECO:0000256" key="1">
    <source>
        <dbReference type="SAM" id="Phobius"/>
    </source>
</evidence>
<proteinExistence type="predicted"/>
<feature type="transmembrane region" description="Helical" evidence="1">
    <location>
        <begin position="151"/>
        <end position="174"/>
    </location>
</feature>
<dbReference type="EMBL" id="JADNRY010000040">
    <property type="protein sequence ID" value="KAF9070463.1"/>
    <property type="molecule type" value="Genomic_DNA"/>
</dbReference>
<dbReference type="OrthoDB" id="3350812at2759"/>
<keyword evidence="1" id="KW-0812">Transmembrane</keyword>
<dbReference type="Proteomes" id="UP000772434">
    <property type="component" value="Unassembled WGS sequence"/>
</dbReference>
<reference evidence="3" key="1">
    <citation type="submission" date="2020-11" db="EMBL/GenBank/DDBJ databases">
        <authorList>
            <consortium name="DOE Joint Genome Institute"/>
            <person name="Ahrendt S."/>
            <person name="Riley R."/>
            <person name="Andreopoulos W."/>
            <person name="Labutti K."/>
            <person name="Pangilinan J."/>
            <person name="Ruiz-Duenas F.J."/>
            <person name="Barrasa J.M."/>
            <person name="Sanchez-Garcia M."/>
            <person name="Camarero S."/>
            <person name="Miyauchi S."/>
            <person name="Serrano A."/>
            <person name="Linde D."/>
            <person name="Babiker R."/>
            <person name="Drula E."/>
            <person name="Ayuso-Fernandez I."/>
            <person name="Pacheco R."/>
            <person name="Padilla G."/>
            <person name="Ferreira P."/>
            <person name="Barriuso J."/>
            <person name="Kellner H."/>
            <person name="Castanera R."/>
            <person name="Alfaro M."/>
            <person name="Ramirez L."/>
            <person name="Pisabarro A.G."/>
            <person name="Kuo A."/>
            <person name="Tritt A."/>
            <person name="Lipzen A."/>
            <person name="He G."/>
            <person name="Yan M."/>
            <person name="Ng V."/>
            <person name="Cullen D."/>
            <person name="Martin F."/>
            <person name="Rosso M.-N."/>
            <person name="Henrissat B."/>
            <person name="Hibbett D."/>
            <person name="Martinez A.T."/>
            <person name="Grigoriev I.V."/>
        </authorList>
    </citation>
    <scope>NUCLEOTIDE SEQUENCE</scope>
    <source>
        <strain evidence="3">AH 40177</strain>
    </source>
</reference>
<keyword evidence="1" id="KW-0472">Membrane</keyword>
<protein>
    <recommendedName>
        <fullName evidence="2">DUF6533 domain-containing protein</fullName>
    </recommendedName>
</protein>
<dbReference type="InterPro" id="IPR045340">
    <property type="entry name" value="DUF6533"/>
</dbReference>
<dbReference type="AlphaFoldDB" id="A0A9P5PV03"/>
<keyword evidence="4" id="KW-1185">Reference proteome</keyword>
<name>A0A9P5PV03_9AGAR</name>
<sequence>SSYSYSKIKAVSSAMVFLYDWMLMLPVELDVVWSKKLRPLDILYIIQRYMPFVDTIGILFVGKDDVELYGTNRTKNVSYLVYHQWMQVLGLLLIYLCEAIVILAMRTWALWEKDIRLTVGLPIFFVGCWVPCLYTMHLFLSSQTYIPSPVPQVGCVIVAAESTFFLVWVILMVYEAGKLMYV</sequence>